<sequence>SKYYKHFKMPPEIDARDPDVVRYQFHCKHFPVQFVTRARHDDSTSNLKRHVDTCAAVDEAAAAGQLTIPMYAGGSSYSEPQLRLLLVQWCAVNARPMLIVEDEAFLKMMKMMHAHVVVPSAVTLARDIQRVYDISKKEVQKVLAMTPGRKHIILDGWSSPNVMSILGVDTTFVKDGKIVNITLDCVR</sequence>
<evidence type="ECO:0000313" key="6">
    <source>
        <dbReference type="EMBL" id="KAJ3832708.1"/>
    </source>
</evidence>
<evidence type="ECO:0000256" key="5">
    <source>
        <dbReference type="ARBA" id="ARBA00023242"/>
    </source>
</evidence>
<dbReference type="GO" id="GO:0005634">
    <property type="term" value="C:nucleus"/>
    <property type="evidence" value="ECO:0007669"/>
    <property type="project" value="UniProtKB-SubCell"/>
</dbReference>
<keyword evidence="3" id="KW-0863">Zinc-finger</keyword>
<reference evidence="6" key="1">
    <citation type="submission" date="2022-08" db="EMBL/GenBank/DDBJ databases">
        <authorList>
            <consortium name="DOE Joint Genome Institute"/>
            <person name="Min B."/>
            <person name="Riley R."/>
            <person name="Sierra-Patev S."/>
            <person name="Naranjo-Ortiz M."/>
            <person name="Looney B."/>
            <person name="Konkel Z."/>
            <person name="Slot J.C."/>
            <person name="Sakamoto Y."/>
            <person name="Steenwyk J.L."/>
            <person name="Rokas A."/>
            <person name="Carro J."/>
            <person name="Camarero S."/>
            <person name="Ferreira P."/>
            <person name="Molpeceres G."/>
            <person name="Ruiz-Duenas F.J."/>
            <person name="Serrano A."/>
            <person name="Henrissat B."/>
            <person name="Drula E."/>
            <person name="Hughes K.W."/>
            <person name="Mata J.L."/>
            <person name="Ishikawa N.K."/>
            <person name="Vargas-Isla R."/>
            <person name="Ushijima S."/>
            <person name="Smith C.A."/>
            <person name="Ahrendt S."/>
            <person name="Andreopoulos W."/>
            <person name="He G."/>
            <person name="Labutti K."/>
            <person name="Lipzen A."/>
            <person name="Ng V."/>
            <person name="Sandor L."/>
            <person name="Barry K."/>
            <person name="Martinez A.T."/>
            <person name="Xiao Y."/>
            <person name="Gibbons J.G."/>
            <person name="Terashima K."/>
            <person name="Hibbett D.S."/>
            <person name="Grigoriev I.V."/>
        </authorList>
    </citation>
    <scope>NUCLEOTIDE SEQUENCE</scope>
    <source>
        <strain evidence="6">TFB9207</strain>
    </source>
</reference>
<dbReference type="InterPro" id="IPR052035">
    <property type="entry name" value="ZnF_BED_domain_contain"/>
</dbReference>
<organism evidence="6 7">
    <name type="scientific">Lentinula raphanica</name>
    <dbReference type="NCBI Taxonomy" id="153919"/>
    <lineage>
        <taxon>Eukaryota</taxon>
        <taxon>Fungi</taxon>
        <taxon>Dikarya</taxon>
        <taxon>Basidiomycota</taxon>
        <taxon>Agaricomycotina</taxon>
        <taxon>Agaricomycetes</taxon>
        <taxon>Agaricomycetidae</taxon>
        <taxon>Agaricales</taxon>
        <taxon>Marasmiineae</taxon>
        <taxon>Omphalotaceae</taxon>
        <taxon>Lentinula</taxon>
    </lineage>
</organism>
<keyword evidence="5" id="KW-0539">Nucleus</keyword>
<gene>
    <name evidence="6" type="ORF">F5878DRAFT_547752</name>
</gene>
<comment type="caution">
    <text evidence="6">The sequence shown here is derived from an EMBL/GenBank/DDBJ whole genome shotgun (WGS) entry which is preliminary data.</text>
</comment>
<keyword evidence="4" id="KW-0862">Zinc</keyword>
<dbReference type="PANTHER" id="PTHR46481">
    <property type="entry name" value="ZINC FINGER BED DOMAIN-CONTAINING PROTEIN 4"/>
    <property type="match status" value="1"/>
</dbReference>
<dbReference type="EMBL" id="MU806875">
    <property type="protein sequence ID" value="KAJ3832708.1"/>
    <property type="molecule type" value="Genomic_DNA"/>
</dbReference>
<dbReference type="PANTHER" id="PTHR46481:SF10">
    <property type="entry name" value="ZINC FINGER BED DOMAIN-CONTAINING PROTEIN 39"/>
    <property type="match status" value="1"/>
</dbReference>
<evidence type="ECO:0000256" key="3">
    <source>
        <dbReference type="ARBA" id="ARBA00022771"/>
    </source>
</evidence>
<dbReference type="GO" id="GO:0008270">
    <property type="term" value="F:zinc ion binding"/>
    <property type="evidence" value="ECO:0007669"/>
    <property type="project" value="UniProtKB-KW"/>
</dbReference>
<evidence type="ECO:0000256" key="2">
    <source>
        <dbReference type="ARBA" id="ARBA00022723"/>
    </source>
</evidence>
<dbReference type="Proteomes" id="UP001163846">
    <property type="component" value="Unassembled WGS sequence"/>
</dbReference>
<name>A0AA38NYB5_9AGAR</name>
<comment type="subcellular location">
    <subcellularLocation>
        <location evidence="1">Nucleus</location>
    </subcellularLocation>
</comment>
<accession>A0AA38NYB5</accession>
<keyword evidence="2" id="KW-0479">Metal-binding</keyword>
<keyword evidence="7" id="KW-1185">Reference proteome</keyword>
<proteinExistence type="predicted"/>
<dbReference type="SUPFAM" id="SSF140996">
    <property type="entry name" value="Hermes dimerisation domain"/>
    <property type="match status" value="1"/>
</dbReference>
<evidence type="ECO:0000313" key="7">
    <source>
        <dbReference type="Proteomes" id="UP001163846"/>
    </source>
</evidence>
<evidence type="ECO:0000256" key="4">
    <source>
        <dbReference type="ARBA" id="ARBA00022833"/>
    </source>
</evidence>
<evidence type="ECO:0000256" key="1">
    <source>
        <dbReference type="ARBA" id="ARBA00004123"/>
    </source>
</evidence>
<protein>
    <submittedName>
        <fullName evidence="6">Uncharacterized protein</fullName>
    </submittedName>
</protein>
<dbReference type="AlphaFoldDB" id="A0AA38NYB5"/>
<feature type="non-terminal residue" evidence="6">
    <location>
        <position position="187"/>
    </location>
</feature>